<evidence type="ECO:0000259" key="4">
    <source>
        <dbReference type="PROSITE" id="PS51384"/>
    </source>
</evidence>
<dbReference type="InterPro" id="IPR001041">
    <property type="entry name" value="2Fe-2S_ferredoxin-type"/>
</dbReference>
<organism evidence="5 6">
    <name type="scientific">Pandoraea communis</name>
    <dbReference type="NCBI Taxonomy" id="2508297"/>
    <lineage>
        <taxon>Bacteria</taxon>
        <taxon>Pseudomonadati</taxon>
        <taxon>Pseudomonadota</taxon>
        <taxon>Betaproteobacteria</taxon>
        <taxon>Burkholderiales</taxon>
        <taxon>Burkholderiaceae</taxon>
        <taxon>Pandoraea</taxon>
    </lineage>
</organism>
<dbReference type="InterPro" id="IPR001433">
    <property type="entry name" value="OxRdtase_FAD/NAD-bd"/>
</dbReference>
<feature type="domain" description="2Fe-2S ferredoxin-type" evidence="3">
    <location>
        <begin position="2"/>
        <end position="92"/>
    </location>
</feature>
<keyword evidence="2" id="KW-0411">Iron-sulfur</keyword>
<dbReference type="Gene3D" id="2.40.30.10">
    <property type="entry name" value="Translation factors"/>
    <property type="match status" value="1"/>
</dbReference>
<dbReference type="Pfam" id="PF00175">
    <property type="entry name" value="NAD_binding_1"/>
    <property type="match status" value="1"/>
</dbReference>
<dbReference type="PANTHER" id="PTHR47354:SF5">
    <property type="entry name" value="PROTEIN RFBI"/>
    <property type="match status" value="1"/>
</dbReference>
<dbReference type="GO" id="GO:0051537">
    <property type="term" value="F:2 iron, 2 sulfur cluster binding"/>
    <property type="evidence" value="ECO:0007669"/>
    <property type="project" value="UniProtKB-KW"/>
</dbReference>
<dbReference type="InterPro" id="IPR036010">
    <property type="entry name" value="2Fe-2S_ferredoxin-like_sf"/>
</dbReference>
<dbReference type="CDD" id="cd06190">
    <property type="entry name" value="T4MO_e_transfer_like"/>
    <property type="match status" value="1"/>
</dbReference>
<dbReference type="InterPro" id="IPR039261">
    <property type="entry name" value="FNR_nucleotide-bd"/>
</dbReference>
<protein>
    <submittedName>
        <fullName evidence="5">Ferredoxin--NAD(+) reductase FAD/NAD(P)-binding protein</fullName>
    </submittedName>
</protein>
<dbReference type="Gene3D" id="3.10.20.30">
    <property type="match status" value="1"/>
</dbReference>
<dbReference type="PROSITE" id="PS00197">
    <property type="entry name" value="2FE2S_FER_1"/>
    <property type="match status" value="1"/>
</dbReference>
<reference evidence="5 6" key="1">
    <citation type="submission" date="2019-08" db="EMBL/GenBank/DDBJ databases">
        <authorList>
            <person name="Peeters C."/>
        </authorList>
    </citation>
    <scope>NUCLEOTIDE SEQUENCE [LARGE SCALE GENOMIC DNA]</scope>
    <source>
        <strain evidence="5 6">LMG 31111</strain>
    </source>
</reference>
<dbReference type="SUPFAM" id="SSF52343">
    <property type="entry name" value="Ferredoxin reductase-like, C-terminal NADP-linked domain"/>
    <property type="match status" value="1"/>
</dbReference>
<dbReference type="InterPro" id="IPR012675">
    <property type="entry name" value="Beta-grasp_dom_sf"/>
</dbReference>
<dbReference type="Pfam" id="PF00111">
    <property type="entry name" value="Fer2"/>
    <property type="match status" value="1"/>
</dbReference>
<evidence type="ECO:0000259" key="3">
    <source>
        <dbReference type="PROSITE" id="PS51085"/>
    </source>
</evidence>
<evidence type="ECO:0000313" key="6">
    <source>
        <dbReference type="Proteomes" id="UP000383971"/>
    </source>
</evidence>
<dbReference type="PROSITE" id="PS51085">
    <property type="entry name" value="2FE2S_FER_2"/>
    <property type="match status" value="1"/>
</dbReference>
<dbReference type="Pfam" id="PF00970">
    <property type="entry name" value="FAD_binding_6"/>
    <property type="match status" value="1"/>
</dbReference>
<evidence type="ECO:0000256" key="2">
    <source>
        <dbReference type="ARBA" id="ARBA00022714"/>
    </source>
</evidence>
<dbReference type="PRINTS" id="PR00410">
    <property type="entry name" value="PHEHYDRXLASE"/>
</dbReference>
<keyword evidence="2" id="KW-0408">Iron</keyword>
<comment type="cofactor">
    <cofactor evidence="1">
        <name>FAD</name>
        <dbReference type="ChEBI" id="CHEBI:57692"/>
    </cofactor>
</comment>
<gene>
    <name evidence="5" type="ORF">PCO31111_00764</name>
</gene>
<keyword evidence="2" id="KW-0001">2Fe-2S</keyword>
<name>A0A5E4SF12_9BURK</name>
<sequence length="338" mass="36721">MREITVEGTSHQFSCDGGDTVLGGGLRAGLGMPYECAVGACGTCKFELLEGEIEEGWSAAPGLSERDRAKGRKLACQCRPKGDCRIKIRLDDACRPIIVPRKFDAVLVASEDVTHDIREFRFRGTSPAAFLPGQFALLHLPGVPGVRAYSMANLANDEGAWHFQVRRVEGGAGSSALFDRFSHGARIQIDGPYGAAHLRTDAARDVVCVAGGSGLAPMLSIARGMSQSGMLATQRLHFFYGGREARDVCGEAQLRSLQGYGDRIRFYPVVSAPNEGNGTTWEGRTGFVHQHVEDVIGAQMQACEFYMAGPPPMIHAMQDMLHVRHAVPPAQIHFDRFF</sequence>
<evidence type="ECO:0000313" key="5">
    <source>
        <dbReference type="EMBL" id="VVD73703.1"/>
    </source>
</evidence>
<keyword evidence="2" id="KW-0479">Metal-binding</keyword>
<dbReference type="RefSeq" id="WP_150583709.1">
    <property type="nucleotide sequence ID" value="NZ_CABPSE010000001.1"/>
</dbReference>
<dbReference type="InterPro" id="IPR008333">
    <property type="entry name" value="Cbr1-like_FAD-bd_dom"/>
</dbReference>
<dbReference type="InterPro" id="IPR006058">
    <property type="entry name" value="2Fe2S_fd_BS"/>
</dbReference>
<dbReference type="EMBL" id="CABPSE010000001">
    <property type="protein sequence ID" value="VVD73703.1"/>
    <property type="molecule type" value="Genomic_DNA"/>
</dbReference>
<proteinExistence type="predicted"/>
<dbReference type="CDD" id="cd00207">
    <property type="entry name" value="fer2"/>
    <property type="match status" value="1"/>
</dbReference>
<dbReference type="Proteomes" id="UP000383971">
    <property type="component" value="Unassembled WGS sequence"/>
</dbReference>
<dbReference type="AlphaFoldDB" id="A0A5E4SF12"/>
<dbReference type="SUPFAM" id="SSF63380">
    <property type="entry name" value="Riboflavin synthase domain-like"/>
    <property type="match status" value="1"/>
</dbReference>
<dbReference type="Gene3D" id="3.40.50.80">
    <property type="entry name" value="Nucleotide-binding domain of ferredoxin-NADP reductase (FNR) module"/>
    <property type="match status" value="1"/>
</dbReference>
<dbReference type="GO" id="GO:0016491">
    <property type="term" value="F:oxidoreductase activity"/>
    <property type="evidence" value="ECO:0007669"/>
    <property type="project" value="InterPro"/>
</dbReference>
<dbReference type="InterPro" id="IPR017938">
    <property type="entry name" value="Riboflavin_synthase-like_b-brl"/>
</dbReference>
<dbReference type="SUPFAM" id="SSF54292">
    <property type="entry name" value="2Fe-2S ferredoxin-like"/>
    <property type="match status" value="1"/>
</dbReference>
<dbReference type="PANTHER" id="PTHR47354">
    <property type="entry name" value="NADH OXIDOREDUCTASE HCR"/>
    <property type="match status" value="1"/>
</dbReference>
<feature type="domain" description="FAD-binding FR-type" evidence="4">
    <location>
        <begin position="100"/>
        <end position="199"/>
    </location>
</feature>
<dbReference type="InterPro" id="IPR017927">
    <property type="entry name" value="FAD-bd_FR_type"/>
</dbReference>
<keyword evidence="6" id="KW-1185">Reference proteome</keyword>
<accession>A0A5E4SF12</accession>
<dbReference type="PROSITE" id="PS51384">
    <property type="entry name" value="FAD_FR"/>
    <property type="match status" value="1"/>
</dbReference>
<dbReference type="InterPro" id="IPR050415">
    <property type="entry name" value="MRET"/>
</dbReference>
<evidence type="ECO:0000256" key="1">
    <source>
        <dbReference type="ARBA" id="ARBA00001974"/>
    </source>
</evidence>